<keyword evidence="2" id="KW-1185">Reference proteome</keyword>
<gene>
    <name evidence="1" type="ORF">Vadar_034146</name>
</gene>
<dbReference type="Proteomes" id="UP000828048">
    <property type="component" value="Chromosome 8"/>
</dbReference>
<protein>
    <submittedName>
        <fullName evidence="1">Uncharacterized protein</fullName>
    </submittedName>
</protein>
<proteinExistence type="predicted"/>
<dbReference type="EMBL" id="CM037158">
    <property type="protein sequence ID" value="KAH7853165.1"/>
    <property type="molecule type" value="Genomic_DNA"/>
</dbReference>
<name>A0ACB7YHY3_9ERIC</name>
<comment type="caution">
    <text evidence="1">The sequence shown here is derived from an EMBL/GenBank/DDBJ whole genome shotgun (WGS) entry which is preliminary data.</text>
</comment>
<accession>A0ACB7YHY3</accession>
<reference evidence="1 2" key="1">
    <citation type="journal article" date="2021" name="Hortic Res">
        <title>High-quality reference genome and annotation aids understanding of berry development for evergreen blueberry (Vaccinium darrowii).</title>
        <authorList>
            <person name="Yu J."/>
            <person name="Hulse-Kemp A.M."/>
            <person name="Babiker E."/>
            <person name="Staton M."/>
        </authorList>
    </citation>
    <scope>NUCLEOTIDE SEQUENCE [LARGE SCALE GENOMIC DNA]</scope>
    <source>
        <strain evidence="2">cv. NJ 8807/NJ 8810</strain>
        <tissue evidence="1">Young leaf</tissue>
    </source>
</reference>
<sequence length="170" mass="18372">MDCSSLVPLLLVLLLIGVPSQSSFAKETSVDLVNKICPQTYDSDLCLKIFRSDPRLATADARGLGQIIVEACLASAKQVVNNLGSLINSTMTSPRKDVFETCLKNYNAVLSSLETAKNLLLSPKKYIFAVNFTDIATANILSCDTTFFVSPEPDIPAKLDKVILKTEGIA</sequence>
<evidence type="ECO:0000313" key="1">
    <source>
        <dbReference type="EMBL" id="KAH7853165.1"/>
    </source>
</evidence>
<evidence type="ECO:0000313" key="2">
    <source>
        <dbReference type="Proteomes" id="UP000828048"/>
    </source>
</evidence>
<organism evidence="1 2">
    <name type="scientific">Vaccinium darrowii</name>
    <dbReference type="NCBI Taxonomy" id="229202"/>
    <lineage>
        <taxon>Eukaryota</taxon>
        <taxon>Viridiplantae</taxon>
        <taxon>Streptophyta</taxon>
        <taxon>Embryophyta</taxon>
        <taxon>Tracheophyta</taxon>
        <taxon>Spermatophyta</taxon>
        <taxon>Magnoliopsida</taxon>
        <taxon>eudicotyledons</taxon>
        <taxon>Gunneridae</taxon>
        <taxon>Pentapetalae</taxon>
        <taxon>asterids</taxon>
        <taxon>Ericales</taxon>
        <taxon>Ericaceae</taxon>
        <taxon>Vaccinioideae</taxon>
        <taxon>Vaccinieae</taxon>
        <taxon>Vaccinium</taxon>
    </lineage>
</organism>